<keyword evidence="2" id="KW-1185">Reference proteome</keyword>
<dbReference type="Proteomes" id="UP000199501">
    <property type="component" value="Unassembled WGS sequence"/>
</dbReference>
<evidence type="ECO:0000313" key="1">
    <source>
        <dbReference type="EMBL" id="SDC53656.1"/>
    </source>
</evidence>
<dbReference type="OrthoDB" id="9761056at2"/>
<dbReference type="AlphaFoldDB" id="A0A1G6MF89"/>
<dbReference type="EMBL" id="FMZZ01000002">
    <property type="protein sequence ID" value="SDC53656.1"/>
    <property type="molecule type" value="Genomic_DNA"/>
</dbReference>
<name>A0A1G6MF89_9PSEU</name>
<evidence type="ECO:0000313" key="2">
    <source>
        <dbReference type="Proteomes" id="UP000199501"/>
    </source>
</evidence>
<protein>
    <submittedName>
        <fullName evidence="1">Uncharacterized protein</fullName>
    </submittedName>
</protein>
<proteinExistence type="predicted"/>
<reference evidence="2" key="1">
    <citation type="submission" date="2016-10" db="EMBL/GenBank/DDBJ databases">
        <authorList>
            <person name="Varghese N."/>
            <person name="Submissions S."/>
        </authorList>
    </citation>
    <scope>NUCLEOTIDE SEQUENCE [LARGE SCALE GENOMIC DNA]</scope>
    <source>
        <strain evidence="2">IBRC-M 10403</strain>
    </source>
</reference>
<accession>A0A1G6MF89</accession>
<gene>
    <name evidence="1" type="ORF">SAMN05216174_102502</name>
</gene>
<dbReference type="RefSeq" id="WP_091449223.1">
    <property type="nucleotide sequence ID" value="NZ_FMZZ01000002.1"/>
</dbReference>
<organism evidence="1 2">
    <name type="scientific">Actinokineospora iranica</name>
    <dbReference type="NCBI Taxonomy" id="1271860"/>
    <lineage>
        <taxon>Bacteria</taxon>
        <taxon>Bacillati</taxon>
        <taxon>Actinomycetota</taxon>
        <taxon>Actinomycetes</taxon>
        <taxon>Pseudonocardiales</taxon>
        <taxon>Pseudonocardiaceae</taxon>
        <taxon>Actinokineospora</taxon>
    </lineage>
</organism>
<sequence>MERQDLRAGAYVRWAPPDGTTGVDLVEGAPGIITGPHWQDVEVKWFLREDDPVSQHVYNYQWLREVGPLEFLDACVAVRDHERR</sequence>